<dbReference type="AlphaFoldDB" id="A0A8J5X0N0"/>
<name>A0A8J5X0N0_DIALT</name>
<sequence length="139" mass="15975">MLRASGGSSSASSLWLSFKYMFWPGFRRRYEQALSDALRKRHAQVHARLSAKLDEQRTLEVAAHETVQSSVARGMELLRAADEHSTARMRAEREASLVRAQQRFEELRPLLVRERRLELLAQAEKVLKERMAREGRGGV</sequence>
<keyword evidence="2" id="KW-1185">Reference proteome</keyword>
<evidence type="ECO:0000313" key="2">
    <source>
        <dbReference type="Proteomes" id="UP000751190"/>
    </source>
</evidence>
<reference evidence="1" key="1">
    <citation type="submission" date="2021-05" db="EMBL/GenBank/DDBJ databases">
        <title>The genome of the haptophyte Pavlova lutheri (Diacronema luteri, Pavlovales) - a model for lipid biosynthesis in eukaryotic algae.</title>
        <authorList>
            <person name="Hulatt C.J."/>
            <person name="Posewitz M.C."/>
        </authorList>
    </citation>
    <scope>NUCLEOTIDE SEQUENCE</scope>
    <source>
        <strain evidence="1">NIVA-4/92</strain>
    </source>
</reference>
<evidence type="ECO:0000313" key="1">
    <source>
        <dbReference type="EMBL" id="KAG8457766.1"/>
    </source>
</evidence>
<gene>
    <name evidence="1" type="ORF">KFE25_005779</name>
</gene>
<accession>A0A8J5X0N0</accession>
<proteinExistence type="predicted"/>
<protein>
    <submittedName>
        <fullName evidence="1">Uncharacterized protein</fullName>
    </submittedName>
</protein>
<organism evidence="1 2">
    <name type="scientific">Diacronema lutheri</name>
    <name type="common">Unicellular marine alga</name>
    <name type="synonym">Monochrysis lutheri</name>
    <dbReference type="NCBI Taxonomy" id="2081491"/>
    <lineage>
        <taxon>Eukaryota</taxon>
        <taxon>Haptista</taxon>
        <taxon>Haptophyta</taxon>
        <taxon>Pavlovophyceae</taxon>
        <taxon>Pavlovales</taxon>
        <taxon>Pavlovaceae</taxon>
        <taxon>Diacronema</taxon>
    </lineage>
</organism>
<dbReference type="Proteomes" id="UP000751190">
    <property type="component" value="Unassembled WGS sequence"/>
</dbReference>
<dbReference type="EMBL" id="JAGTXO010000063">
    <property type="protein sequence ID" value="KAG8457766.1"/>
    <property type="molecule type" value="Genomic_DNA"/>
</dbReference>
<comment type="caution">
    <text evidence="1">The sequence shown here is derived from an EMBL/GenBank/DDBJ whole genome shotgun (WGS) entry which is preliminary data.</text>
</comment>